<dbReference type="PATRIC" id="fig|1423747.3.peg.1474"/>
<accession>A0A0R1S227</accession>
<evidence type="ECO:0000313" key="1">
    <source>
        <dbReference type="EMBL" id="KRL59864.1"/>
    </source>
</evidence>
<sequence>MTIVVGDLVRCQSNELMTESYIGKVIAKWDHSVHVLILHYAPNDRHVVHELMQRIIVHRQQLSNISLTKLTC</sequence>
<dbReference type="STRING" id="1423747.FC69_GL001447"/>
<evidence type="ECO:0008006" key="3">
    <source>
        <dbReference type="Google" id="ProtNLM"/>
    </source>
</evidence>
<dbReference type="Proteomes" id="UP000051264">
    <property type="component" value="Unassembled WGS sequence"/>
</dbReference>
<gene>
    <name evidence="1" type="ORF">FC69_GL001447</name>
</gene>
<proteinExistence type="predicted"/>
<dbReference type="EMBL" id="AZEX01000040">
    <property type="protein sequence ID" value="KRL59864.1"/>
    <property type="molecule type" value="Genomic_DNA"/>
</dbReference>
<dbReference type="eggNOG" id="ENOG5031DMV">
    <property type="taxonomic scope" value="Bacteria"/>
</dbReference>
<comment type="caution">
    <text evidence="1">The sequence shown here is derived from an EMBL/GenBank/DDBJ whole genome shotgun (WGS) entry which is preliminary data.</text>
</comment>
<dbReference type="RefSeq" id="WP_025082646.1">
    <property type="nucleotide sequence ID" value="NZ_AZEX01000040.1"/>
</dbReference>
<reference evidence="1 2" key="1">
    <citation type="journal article" date="2015" name="Genome Announc.">
        <title>Expanding the biotechnology potential of lactobacilli through comparative genomics of 213 strains and associated genera.</title>
        <authorList>
            <person name="Sun Z."/>
            <person name="Harris H.M."/>
            <person name="McCann A."/>
            <person name="Guo C."/>
            <person name="Argimon S."/>
            <person name="Zhang W."/>
            <person name="Yang X."/>
            <person name="Jeffery I.B."/>
            <person name="Cooney J.C."/>
            <person name="Kagawa T.F."/>
            <person name="Liu W."/>
            <person name="Song Y."/>
            <person name="Salvetti E."/>
            <person name="Wrobel A."/>
            <person name="Rasinkangas P."/>
            <person name="Parkhill J."/>
            <person name="Rea M.C."/>
            <person name="O'Sullivan O."/>
            <person name="Ritari J."/>
            <person name="Douillard F.P."/>
            <person name="Paul Ross R."/>
            <person name="Yang R."/>
            <person name="Briner A.E."/>
            <person name="Felis G.E."/>
            <person name="de Vos W.M."/>
            <person name="Barrangou R."/>
            <person name="Klaenhammer T.R."/>
            <person name="Caufield P.W."/>
            <person name="Cui Y."/>
            <person name="Zhang H."/>
            <person name="O'Toole P.W."/>
        </authorList>
    </citation>
    <scope>NUCLEOTIDE SEQUENCE [LARGE SCALE GENOMIC DNA]</scope>
    <source>
        <strain evidence="1 2">DSM 14340</strain>
    </source>
</reference>
<organism evidence="1 2">
    <name type="scientific">Latilactobacillus fuchuensis DSM 14340 = JCM 11249</name>
    <dbReference type="NCBI Taxonomy" id="1423747"/>
    <lineage>
        <taxon>Bacteria</taxon>
        <taxon>Bacillati</taxon>
        <taxon>Bacillota</taxon>
        <taxon>Bacilli</taxon>
        <taxon>Lactobacillales</taxon>
        <taxon>Lactobacillaceae</taxon>
        <taxon>Latilactobacillus</taxon>
    </lineage>
</organism>
<dbReference type="AlphaFoldDB" id="A0A0R1S227"/>
<name>A0A0R1S227_9LACO</name>
<dbReference type="OrthoDB" id="2314564at2"/>
<evidence type="ECO:0000313" key="2">
    <source>
        <dbReference type="Proteomes" id="UP000051264"/>
    </source>
</evidence>
<protein>
    <recommendedName>
        <fullName evidence="3">DUF2187 domain-containing protein</fullName>
    </recommendedName>
</protein>